<keyword evidence="3" id="KW-1185">Reference proteome</keyword>
<accession>A0ABX2PJX8</accession>
<gene>
    <name evidence="2" type="ORF">HW561_00835</name>
</gene>
<feature type="domain" description="VOC" evidence="1">
    <location>
        <begin position="3"/>
        <end position="125"/>
    </location>
</feature>
<evidence type="ECO:0000259" key="1">
    <source>
        <dbReference type="PROSITE" id="PS51819"/>
    </source>
</evidence>
<comment type="caution">
    <text evidence="2">The sequence shown here is derived from an EMBL/GenBank/DDBJ whole genome shotgun (WGS) entry which is preliminary data.</text>
</comment>
<dbReference type="Gene3D" id="3.10.180.10">
    <property type="entry name" value="2,3-Dihydroxybiphenyl 1,2-Dioxygenase, domain 1"/>
    <property type="match status" value="1"/>
</dbReference>
<dbReference type="CDD" id="cd07262">
    <property type="entry name" value="VOC_like"/>
    <property type="match status" value="1"/>
</dbReference>
<dbReference type="InterPro" id="IPR004360">
    <property type="entry name" value="Glyas_Fos-R_dOase_dom"/>
</dbReference>
<dbReference type="EMBL" id="JABXWT010000001">
    <property type="protein sequence ID" value="NVO54333.1"/>
    <property type="molecule type" value="Genomic_DNA"/>
</dbReference>
<dbReference type="RefSeq" id="WP_176861330.1">
    <property type="nucleotide sequence ID" value="NZ_JABXWT010000001.1"/>
</dbReference>
<dbReference type="PANTHER" id="PTHR35006">
    <property type="entry name" value="GLYOXALASE FAMILY PROTEIN (AFU_ORTHOLOGUE AFUA_5G14830)"/>
    <property type="match status" value="1"/>
</dbReference>
<dbReference type="Pfam" id="PF00903">
    <property type="entry name" value="Glyoxalase"/>
    <property type="match status" value="1"/>
</dbReference>
<reference evidence="2 3" key="1">
    <citation type="submission" date="2020-06" db="EMBL/GenBank/DDBJ databases">
        <authorList>
            <person name="Cao W.R."/>
        </authorList>
    </citation>
    <scope>NUCLEOTIDE SEQUENCE [LARGE SCALE GENOMIC DNA]</scope>
    <source>
        <strain evidence="2 3">B1Z28</strain>
    </source>
</reference>
<protein>
    <submittedName>
        <fullName evidence="2">VOC family protein</fullName>
    </submittedName>
</protein>
<dbReference type="InterPro" id="IPR029068">
    <property type="entry name" value="Glyas_Bleomycin-R_OHBP_Dase"/>
</dbReference>
<name>A0ABX2PJX8_9RHOB</name>
<dbReference type="InterPro" id="IPR037523">
    <property type="entry name" value="VOC_core"/>
</dbReference>
<organism evidence="2 3">
    <name type="scientific">Ruegeria haliotis</name>
    <dbReference type="NCBI Taxonomy" id="2747601"/>
    <lineage>
        <taxon>Bacteria</taxon>
        <taxon>Pseudomonadati</taxon>
        <taxon>Pseudomonadota</taxon>
        <taxon>Alphaproteobacteria</taxon>
        <taxon>Rhodobacterales</taxon>
        <taxon>Roseobacteraceae</taxon>
        <taxon>Ruegeria</taxon>
    </lineage>
</organism>
<proteinExistence type="predicted"/>
<sequence length="130" mass="13776">MPLIDHLSVGVPDIAKARQFYDPLMDLLGVTCLDADDEFAAYGTSRPEFLLLLPFDGQPATSGNGTHIAFVASSPEQVAAFHESALANGGTDEGASGPRDFYPMSGCTTAYVRDPFGNKLEVLCNGFSSL</sequence>
<dbReference type="PROSITE" id="PS51819">
    <property type="entry name" value="VOC"/>
    <property type="match status" value="1"/>
</dbReference>
<evidence type="ECO:0000313" key="3">
    <source>
        <dbReference type="Proteomes" id="UP000630805"/>
    </source>
</evidence>
<dbReference type="PANTHER" id="PTHR35006:SF1">
    <property type="entry name" value="BLL2941 PROTEIN"/>
    <property type="match status" value="1"/>
</dbReference>
<evidence type="ECO:0000313" key="2">
    <source>
        <dbReference type="EMBL" id="NVO54333.1"/>
    </source>
</evidence>
<dbReference type="Proteomes" id="UP000630805">
    <property type="component" value="Unassembled WGS sequence"/>
</dbReference>
<dbReference type="SUPFAM" id="SSF54593">
    <property type="entry name" value="Glyoxalase/Bleomycin resistance protein/Dihydroxybiphenyl dioxygenase"/>
    <property type="match status" value="1"/>
</dbReference>